<gene>
    <name evidence="2" type="ORF">EDC46_1269</name>
</gene>
<dbReference type="Proteomes" id="UP000281691">
    <property type="component" value="Unassembled WGS sequence"/>
</dbReference>
<dbReference type="CDD" id="cd09030">
    <property type="entry name" value="DUF1425"/>
    <property type="match status" value="1"/>
</dbReference>
<reference evidence="2 3" key="1">
    <citation type="submission" date="2018-11" db="EMBL/GenBank/DDBJ databases">
        <title>Genomic Encyclopedia of Type Strains, Phase IV (KMG-IV): sequencing the most valuable type-strain genomes for metagenomic binning, comparative biology and taxonomic classification.</title>
        <authorList>
            <person name="Goeker M."/>
        </authorList>
    </citation>
    <scope>NUCLEOTIDE SEQUENCE [LARGE SCALE GENOMIC DNA]</scope>
    <source>
        <strain evidence="2 3">DSM 27238</strain>
    </source>
</reference>
<dbReference type="OrthoDB" id="5690781at2"/>
<feature type="signal peptide" evidence="1">
    <location>
        <begin position="1"/>
        <end position="19"/>
    </location>
</feature>
<dbReference type="InterPro" id="IPR038483">
    <property type="entry name" value="YcfL-like_sf"/>
</dbReference>
<dbReference type="Gene3D" id="2.60.40.3230">
    <property type="match status" value="1"/>
</dbReference>
<comment type="caution">
    <text evidence="2">The sequence shown here is derived from an EMBL/GenBank/DDBJ whole genome shotgun (WGS) entry which is preliminary data.</text>
</comment>
<keyword evidence="3" id="KW-1185">Reference proteome</keyword>
<dbReference type="EMBL" id="RKQP01000003">
    <property type="protein sequence ID" value="RPE83574.1"/>
    <property type="molecule type" value="Genomic_DNA"/>
</dbReference>
<feature type="chain" id="PRO_5018237746" evidence="1">
    <location>
        <begin position="20"/>
        <end position="122"/>
    </location>
</feature>
<accession>A0A3N4WEA3</accession>
<name>A0A3N4WEA3_9PAST</name>
<protein>
    <submittedName>
        <fullName evidence="2">Uncharacterized protein YcfL</fullName>
    </submittedName>
</protein>
<evidence type="ECO:0000313" key="3">
    <source>
        <dbReference type="Proteomes" id="UP000281691"/>
    </source>
</evidence>
<dbReference type="RefSeq" id="WP_124211424.1">
    <property type="nucleotide sequence ID" value="NZ_CP016615.1"/>
</dbReference>
<dbReference type="InterPro" id="IPR010824">
    <property type="entry name" value="DUF1425"/>
</dbReference>
<keyword evidence="1" id="KW-0732">Signal</keyword>
<dbReference type="Pfam" id="PF07233">
    <property type="entry name" value="DUF1425"/>
    <property type="match status" value="1"/>
</dbReference>
<organism evidence="2 3">
    <name type="scientific">Vespertiliibacter pulmonis</name>
    <dbReference type="NCBI Taxonomy" id="1443036"/>
    <lineage>
        <taxon>Bacteria</taxon>
        <taxon>Pseudomonadati</taxon>
        <taxon>Pseudomonadota</taxon>
        <taxon>Gammaproteobacteria</taxon>
        <taxon>Pasteurellales</taxon>
        <taxon>Pasteurellaceae</taxon>
        <taxon>Vespertiliibacter</taxon>
    </lineage>
</organism>
<evidence type="ECO:0000256" key="1">
    <source>
        <dbReference type="SAM" id="SignalP"/>
    </source>
</evidence>
<dbReference type="PROSITE" id="PS51257">
    <property type="entry name" value="PROKAR_LIPOPROTEIN"/>
    <property type="match status" value="1"/>
</dbReference>
<evidence type="ECO:0000313" key="2">
    <source>
        <dbReference type="EMBL" id="RPE83574.1"/>
    </source>
</evidence>
<proteinExistence type="predicted"/>
<sequence length="122" mass="14013">MKKNFAFIALFSAFLTACSNNPTSYLPSGTKPIVNMELPLAEQVNVTAEPFLLRVANLTAQPLNVQYKLFWYDEQGVTQTLDPSERTPWHNFWVEPRSKTEMNLAKPTPESANYRVYLRNSR</sequence>
<dbReference type="AlphaFoldDB" id="A0A3N4WEA3"/>